<feature type="domain" description="PilZ" evidence="1">
    <location>
        <begin position="120"/>
        <end position="227"/>
    </location>
</feature>
<evidence type="ECO:0000259" key="2">
    <source>
        <dbReference type="Pfam" id="PF12945"/>
    </source>
</evidence>
<sequence>MGRTNQVIRKVRFRRGGPERVKINQTLFLQVASLDEEESKRQYKTRIADVSEENVAVELPIDEKTGRFKRLDVGDQISAHFVTGDGVKNFFETEVVGHRTDVVRLVILRRPDPETITRVQRRTFLRVPATLEIACRLGDHLQFLAVTEDVSGGGISIVCDGHIPIKANDSLHCWLLIHFRSGHIEHVPFKSEVIRIKPLETGKQLAMMRFLDIAGVEQQKIIRYCFERQFEMRK</sequence>
<dbReference type="OrthoDB" id="1951449at2"/>
<accession>A0A5R9GBF5</accession>
<keyword evidence="3" id="KW-0808">Transferase</keyword>
<feature type="domain" description="Type III secretion system flagellar brake protein YcgR PilZN" evidence="2">
    <location>
        <begin position="22"/>
        <end position="111"/>
    </location>
</feature>
<dbReference type="Proteomes" id="UP000309676">
    <property type="component" value="Unassembled WGS sequence"/>
</dbReference>
<protein>
    <submittedName>
        <fullName evidence="3">Glycosyl transferase</fullName>
    </submittedName>
</protein>
<keyword evidence="4" id="KW-1185">Reference proteome</keyword>
<dbReference type="InterPro" id="IPR009875">
    <property type="entry name" value="PilZ_domain"/>
</dbReference>
<evidence type="ECO:0000259" key="1">
    <source>
        <dbReference type="Pfam" id="PF07238"/>
    </source>
</evidence>
<reference evidence="3 4" key="1">
    <citation type="submission" date="2019-05" db="EMBL/GenBank/DDBJ databases">
        <authorList>
            <person name="Narsing Rao M.P."/>
            <person name="Li W.J."/>
        </authorList>
    </citation>
    <scope>NUCLEOTIDE SEQUENCE [LARGE SCALE GENOMIC DNA]</scope>
    <source>
        <strain evidence="3 4">SYSU_K30003</strain>
    </source>
</reference>
<dbReference type="InterPro" id="IPR009926">
    <property type="entry name" value="T3SS_YcgR_PilZN"/>
</dbReference>
<proteinExistence type="predicted"/>
<dbReference type="SUPFAM" id="SSF141371">
    <property type="entry name" value="PilZ domain-like"/>
    <property type="match status" value="1"/>
</dbReference>
<name>A0A5R9GBF5_9BACL</name>
<evidence type="ECO:0000313" key="3">
    <source>
        <dbReference type="EMBL" id="TLS53071.1"/>
    </source>
</evidence>
<dbReference type="Pfam" id="PF12945">
    <property type="entry name" value="PilZNR"/>
    <property type="match status" value="1"/>
</dbReference>
<dbReference type="GO" id="GO:0016740">
    <property type="term" value="F:transferase activity"/>
    <property type="evidence" value="ECO:0007669"/>
    <property type="project" value="UniProtKB-KW"/>
</dbReference>
<organism evidence="3 4">
    <name type="scientific">Paenibacillus antri</name>
    <dbReference type="NCBI Taxonomy" id="2582848"/>
    <lineage>
        <taxon>Bacteria</taxon>
        <taxon>Bacillati</taxon>
        <taxon>Bacillota</taxon>
        <taxon>Bacilli</taxon>
        <taxon>Bacillales</taxon>
        <taxon>Paenibacillaceae</taxon>
        <taxon>Paenibacillus</taxon>
    </lineage>
</organism>
<comment type="caution">
    <text evidence="3">The sequence shown here is derived from an EMBL/GenBank/DDBJ whole genome shotgun (WGS) entry which is preliminary data.</text>
</comment>
<gene>
    <name evidence="3" type="ORF">FE782_06800</name>
</gene>
<evidence type="ECO:0000313" key="4">
    <source>
        <dbReference type="Proteomes" id="UP000309676"/>
    </source>
</evidence>
<dbReference type="EMBL" id="VCIW01000003">
    <property type="protein sequence ID" value="TLS53071.1"/>
    <property type="molecule type" value="Genomic_DNA"/>
</dbReference>
<dbReference type="GO" id="GO:0035438">
    <property type="term" value="F:cyclic-di-GMP binding"/>
    <property type="evidence" value="ECO:0007669"/>
    <property type="project" value="InterPro"/>
</dbReference>
<dbReference type="Gene3D" id="2.40.10.220">
    <property type="entry name" value="predicted glycosyltransferase like domains"/>
    <property type="match status" value="1"/>
</dbReference>
<dbReference type="AlphaFoldDB" id="A0A5R9GBF5"/>
<dbReference type="Pfam" id="PF07238">
    <property type="entry name" value="PilZ"/>
    <property type="match status" value="1"/>
</dbReference>